<dbReference type="Gene3D" id="3.40.50.150">
    <property type="entry name" value="Vaccinia Virus protein VP39"/>
    <property type="match status" value="1"/>
</dbReference>
<dbReference type="Pfam" id="PF05050">
    <property type="entry name" value="Methyltransf_21"/>
    <property type="match status" value="1"/>
</dbReference>
<dbReference type="GO" id="GO:0008168">
    <property type="term" value="F:methyltransferase activity"/>
    <property type="evidence" value="ECO:0007669"/>
    <property type="project" value="UniProtKB-KW"/>
</dbReference>
<organism evidence="2 3">
    <name type="scientific">Floridaenema evergladense BLCC-F167</name>
    <dbReference type="NCBI Taxonomy" id="3153639"/>
    <lineage>
        <taxon>Bacteria</taxon>
        <taxon>Bacillati</taxon>
        <taxon>Cyanobacteriota</taxon>
        <taxon>Cyanophyceae</taxon>
        <taxon>Oscillatoriophycideae</taxon>
        <taxon>Aerosakkonematales</taxon>
        <taxon>Aerosakkonemataceae</taxon>
        <taxon>Floridanema</taxon>
        <taxon>Floridanema evergladense</taxon>
    </lineage>
</organism>
<dbReference type="EMBL" id="JBHFNT010000047">
    <property type="protein sequence ID" value="MFB2833810.1"/>
    <property type="molecule type" value="Genomic_DNA"/>
</dbReference>
<name>A0ABV4WFF8_9CYAN</name>
<dbReference type="NCBIfam" id="TIGR01444">
    <property type="entry name" value="fkbM_fam"/>
    <property type="match status" value="1"/>
</dbReference>
<reference evidence="2 3" key="1">
    <citation type="submission" date="2024-09" db="EMBL/GenBank/DDBJ databases">
        <title>Floridaenema gen nov. (Aerosakkonemataceae, Aerosakkonematales ord. nov., Cyanobacteria) from benthic tropical and subtropical fresh waters, with the description of four new species.</title>
        <authorList>
            <person name="Moretto J.A."/>
            <person name="Berthold D.E."/>
            <person name="Lefler F.W."/>
            <person name="Huang I.-S."/>
            <person name="Laughinghouse H. IV."/>
        </authorList>
    </citation>
    <scope>NUCLEOTIDE SEQUENCE [LARGE SCALE GENOMIC DNA]</scope>
    <source>
        <strain evidence="2 3">BLCC-F167</strain>
    </source>
</reference>
<gene>
    <name evidence="2" type="ORF">ACE1CA_04690</name>
</gene>
<evidence type="ECO:0000313" key="2">
    <source>
        <dbReference type="EMBL" id="MFB2833810.1"/>
    </source>
</evidence>
<dbReference type="PANTHER" id="PTHR34203:SF15">
    <property type="entry name" value="SLL1173 PROTEIN"/>
    <property type="match status" value="1"/>
</dbReference>
<dbReference type="PANTHER" id="PTHR34203">
    <property type="entry name" value="METHYLTRANSFERASE, FKBM FAMILY PROTEIN"/>
    <property type="match status" value="1"/>
</dbReference>
<sequence>MDTISLPFGLPWLQPFDFPYKLGICDRIFGKAIAKQRICWAQTAAGIPWKLDLANPVHRWIVYGKYEGPPFINWAKKFLPTDGIIVDSGANIGQILLYLAQFVPQGKVLAFEPGKEQADWLAECLAVNSTLPVELIRCGLGATTTQLKLRTHGPEYIHGYWCQVSETEGEPIQIVRLADELEKRAIEKVDLWKLDVEGYEIPALQGAEELIKEKRIRVIYAELMKENGQRIREYLANFGYKCYLFKPNGNLYVPNELPIYTNGLFVP</sequence>
<accession>A0ABV4WFF8</accession>
<evidence type="ECO:0000313" key="3">
    <source>
        <dbReference type="Proteomes" id="UP001576780"/>
    </source>
</evidence>
<feature type="domain" description="Methyltransferase FkbM" evidence="1">
    <location>
        <begin position="87"/>
        <end position="242"/>
    </location>
</feature>
<dbReference type="InterPro" id="IPR006342">
    <property type="entry name" value="FkbM_mtfrase"/>
</dbReference>
<comment type="caution">
    <text evidence="2">The sequence shown here is derived from an EMBL/GenBank/DDBJ whole genome shotgun (WGS) entry which is preliminary data.</text>
</comment>
<keyword evidence="2" id="KW-0489">Methyltransferase</keyword>
<keyword evidence="3" id="KW-1185">Reference proteome</keyword>
<keyword evidence="2" id="KW-0808">Transferase</keyword>
<evidence type="ECO:0000259" key="1">
    <source>
        <dbReference type="Pfam" id="PF05050"/>
    </source>
</evidence>
<dbReference type="Proteomes" id="UP001576780">
    <property type="component" value="Unassembled WGS sequence"/>
</dbReference>
<dbReference type="RefSeq" id="WP_413276262.1">
    <property type="nucleotide sequence ID" value="NZ_JBHFNT010000047.1"/>
</dbReference>
<protein>
    <submittedName>
        <fullName evidence="2">FkbM family methyltransferase</fullName>
    </submittedName>
</protein>
<dbReference type="SUPFAM" id="SSF53335">
    <property type="entry name" value="S-adenosyl-L-methionine-dependent methyltransferases"/>
    <property type="match status" value="1"/>
</dbReference>
<dbReference type="InterPro" id="IPR052514">
    <property type="entry name" value="SAM-dependent_MTase"/>
</dbReference>
<dbReference type="GO" id="GO:0032259">
    <property type="term" value="P:methylation"/>
    <property type="evidence" value="ECO:0007669"/>
    <property type="project" value="UniProtKB-KW"/>
</dbReference>
<dbReference type="InterPro" id="IPR029063">
    <property type="entry name" value="SAM-dependent_MTases_sf"/>
</dbReference>
<proteinExistence type="predicted"/>